<dbReference type="Proteomes" id="UP000261660">
    <property type="component" value="Unplaced"/>
</dbReference>
<dbReference type="InterPro" id="IPR036179">
    <property type="entry name" value="Ig-like_dom_sf"/>
</dbReference>
<dbReference type="PANTHER" id="PTHR12080:SF48">
    <property type="entry name" value="IMMUNOGLOBULIN SUBTYPE DOMAIN-CONTAINING PROTEIN"/>
    <property type="match status" value="1"/>
</dbReference>
<evidence type="ECO:0000313" key="8">
    <source>
        <dbReference type="Proteomes" id="UP000261660"/>
    </source>
</evidence>
<dbReference type="PANTHER" id="PTHR12080">
    <property type="entry name" value="SIGNALING LYMPHOCYTIC ACTIVATION MOLECULE"/>
    <property type="match status" value="1"/>
</dbReference>
<feature type="transmembrane region" description="Helical" evidence="6">
    <location>
        <begin position="256"/>
        <end position="281"/>
    </location>
</feature>
<keyword evidence="6" id="KW-0812">Transmembrane</keyword>
<evidence type="ECO:0000256" key="6">
    <source>
        <dbReference type="SAM" id="Phobius"/>
    </source>
</evidence>
<keyword evidence="8" id="KW-1185">Reference proteome</keyword>
<keyword evidence="6" id="KW-1133">Transmembrane helix</keyword>
<evidence type="ECO:0008006" key="9">
    <source>
        <dbReference type="Google" id="ProtNLM"/>
    </source>
</evidence>
<dbReference type="GO" id="GO:0016020">
    <property type="term" value="C:membrane"/>
    <property type="evidence" value="ECO:0007669"/>
    <property type="project" value="UniProtKB-SubCell"/>
</dbReference>
<sequence>MLYFLPCRFSFAIQRSSIDKKRKQTFLPTEMAADRIRYLRCFFTFSALLLFEVCLHDVQADVFSCQHVLHKKVGDTVELSSCLPAEGVTAAKWSYEGSTIANKDKTVDEKQFKGRLKLNPTNFNLTVRELTLQDSGEFSFVSEVRTQRDTVSVTLKVHDSITKQPNLTGNSTWQTFTNSCMVLLQCSVNSDIDVSYNWTVGKEIRNGPRLQYDLRTPDGDTEFTCTIYNPVSEMSASTTVKCNSDLQEQARGPVNIGAVIGIVLVILLVISLVLLVCYKMFKNPCCNRRQQSQTANQDETQQQVYSSLSHGDGCVYETLRGPENAETDNPANDYLNVTSLSAHP</sequence>
<dbReference type="InParanoid" id="A0A3Q3GE93"/>
<keyword evidence="2" id="KW-0732">Signal</keyword>
<feature type="region of interest" description="Disordered" evidence="5">
    <location>
        <begin position="319"/>
        <end position="344"/>
    </location>
</feature>
<dbReference type="InterPro" id="IPR015631">
    <property type="entry name" value="CD2/SLAM_rcpt"/>
</dbReference>
<comment type="subcellular location">
    <subcellularLocation>
        <location evidence="1">Membrane</location>
    </subcellularLocation>
</comment>
<proteinExistence type="predicted"/>
<accession>A0A3Q3GE93</accession>
<dbReference type="AlphaFoldDB" id="A0A3Q3GE93"/>
<evidence type="ECO:0000256" key="4">
    <source>
        <dbReference type="ARBA" id="ARBA00023180"/>
    </source>
</evidence>
<evidence type="ECO:0000256" key="2">
    <source>
        <dbReference type="ARBA" id="ARBA00022729"/>
    </source>
</evidence>
<dbReference type="Gene3D" id="2.60.40.10">
    <property type="entry name" value="Immunoglobulins"/>
    <property type="match status" value="2"/>
</dbReference>
<evidence type="ECO:0000256" key="1">
    <source>
        <dbReference type="ARBA" id="ARBA00004370"/>
    </source>
</evidence>
<evidence type="ECO:0000313" key="7">
    <source>
        <dbReference type="Ensembl" id="ENSLBEP00000029964.1"/>
    </source>
</evidence>
<reference evidence="7" key="2">
    <citation type="submission" date="2025-09" db="UniProtKB">
        <authorList>
            <consortium name="Ensembl"/>
        </authorList>
    </citation>
    <scope>IDENTIFICATION</scope>
</reference>
<organism evidence="7 8">
    <name type="scientific">Labrus bergylta</name>
    <name type="common">ballan wrasse</name>
    <dbReference type="NCBI Taxonomy" id="56723"/>
    <lineage>
        <taxon>Eukaryota</taxon>
        <taxon>Metazoa</taxon>
        <taxon>Chordata</taxon>
        <taxon>Craniata</taxon>
        <taxon>Vertebrata</taxon>
        <taxon>Euteleostomi</taxon>
        <taxon>Actinopterygii</taxon>
        <taxon>Neopterygii</taxon>
        <taxon>Teleostei</taxon>
        <taxon>Neoteleostei</taxon>
        <taxon>Acanthomorphata</taxon>
        <taxon>Eupercaria</taxon>
        <taxon>Labriformes</taxon>
        <taxon>Labridae</taxon>
        <taxon>Labrus</taxon>
    </lineage>
</organism>
<dbReference type="SUPFAM" id="SSF48726">
    <property type="entry name" value="Immunoglobulin"/>
    <property type="match status" value="2"/>
</dbReference>
<dbReference type="InterPro" id="IPR013783">
    <property type="entry name" value="Ig-like_fold"/>
</dbReference>
<evidence type="ECO:0000256" key="3">
    <source>
        <dbReference type="ARBA" id="ARBA00023136"/>
    </source>
</evidence>
<protein>
    <recommendedName>
        <fullName evidence="9">Ig-like domain-containing protein</fullName>
    </recommendedName>
</protein>
<evidence type="ECO:0000256" key="5">
    <source>
        <dbReference type="SAM" id="MobiDB-lite"/>
    </source>
</evidence>
<dbReference type="Ensembl" id="ENSLBET00000031365.1">
    <property type="protein sequence ID" value="ENSLBEP00000029964.1"/>
    <property type="gene ID" value="ENSLBEG00000022663.1"/>
</dbReference>
<feature type="compositionally biased region" description="Polar residues" evidence="5">
    <location>
        <begin position="327"/>
        <end position="344"/>
    </location>
</feature>
<dbReference type="GeneTree" id="ENSGT01030000234540"/>
<name>A0A3Q3GE93_9LABR</name>
<keyword evidence="4" id="KW-0325">Glycoprotein</keyword>
<reference evidence="7" key="1">
    <citation type="submission" date="2025-08" db="UniProtKB">
        <authorList>
            <consortium name="Ensembl"/>
        </authorList>
    </citation>
    <scope>IDENTIFICATION</scope>
</reference>
<keyword evidence="3 6" id="KW-0472">Membrane</keyword>